<dbReference type="EMBL" id="JH816890">
    <property type="protein sequence ID" value="EKC23318.1"/>
    <property type="molecule type" value="Genomic_DNA"/>
</dbReference>
<reference evidence="1" key="1">
    <citation type="journal article" date="2012" name="Nature">
        <title>The oyster genome reveals stress adaptation and complexity of shell formation.</title>
        <authorList>
            <person name="Zhang G."/>
            <person name="Fang X."/>
            <person name="Guo X."/>
            <person name="Li L."/>
            <person name="Luo R."/>
            <person name="Xu F."/>
            <person name="Yang P."/>
            <person name="Zhang L."/>
            <person name="Wang X."/>
            <person name="Qi H."/>
            <person name="Xiong Z."/>
            <person name="Que H."/>
            <person name="Xie Y."/>
            <person name="Holland P.W."/>
            <person name="Paps J."/>
            <person name="Zhu Y."/>
            <person name="Wu F."/>
            <person name="Chen Y."/>
            <person name="Wang J."/>
            <person name="Peng C."/>
            <person name="Meng J."/>
            <person name="Yang L."/>
            <person name="Liu J."/>
            <person name="Wen B."/>
            <person name="Zhang N."/>
            <person name="Huang Z."/>
            <person name="Zhu Q."/>
            <person name="Feng Y."/>
            <person name="Mount A."/>
            <person name="Hedgecock D."/>
            <person name="Xu Z."/>
            <person name="Liu Y."/>
            <person name="Domazet-Loso T."/>
            <person name="Du Y."/>
            <person name="Sun X."/>
            <person name="Zhang S."/>
            <person name="Liu B."/>
            <person name="Cheng P."/>
            <person name="Jiang X."/>
            <person name="Li J."/>
            <person name="Fan D."/>
            <person name="Wang W."/>
            <person name="Fu W."/>
            <person name="Wang T."/>
            <person name="Wang B."/>
            <person name="Zhang J."/>
            <person name="Peng Z."/>
            <person name="Li Y."/>
            <person name="Li N."/>
            <person name="Wang J."/>
            <person name="Chen M."/>
            <person name="He Y."/>
            <person name="Tan F."/>
            <person name="Song X."/>
            <person name="Zheng Q."/>
            <person name="Huang R."/>
            <person name="Yang H."/>
            <person name="Du X."/>
            <person name="Chen L."/>
            <person name="Yang M."/>
            <person name="Gaffney P.M."/>
            <person name="Wang S."/>
            <person name="Luo L."/>
            <person name="She Z."/>
            <person name="Ming Y."/>
            <person name="Huang W."/>
            <person name="Zhang S."/>
            <person name="Huang B."/>
            <person name="Zhang Y."/>
            <person name="Qu T."/>
            <person name="Ni P."/>
            <person name="Miao G."/>
            <person name="Wang J."/>
            <person name="Wang Q."/>
            <person name="Steinberg C.E."/>
            <person name="Wang H."/>
            <person name="Li N."/>
            <person name="Qian L."/>
            <person name="Zhang G."/>
            <person name="Li Y."/>
            <person name="Yang H."/>
            <person name="Liu X."/>
            <person name="Wang J."/>
            <person name="Yin Y."/>
            <person name="Wang J."/>
        </authorList>
    </citation>
    <scope>NUCLEOTIDE SEQUENCE [LARGE SCALE GENOMIC DNA]</scope>
    <source>
        <strain evidence="1">05x7-T-G4-1.051#20</strain>
    </source>
</reference>
<dbReference type="AlphaFoldDB" id="K1PNR8"/>
<name>K1PNR8_MAGGI</name>
<gene>
    <name evidence="1" type="ORF">CGI_10008846</name>
</gene>
<organism evidence="1">
    <name type="scientific">Magallana gigas</name>
    <name type="common">Pacific oyster</name>
    <name type="synonym">Crassostrea gigas</name>
    <dbReference type="NCBI Taxonomy" id="29159"/>
    <lineage>
        <taxon>Eukaryota</taxon>
        <taxon>Metazoa</taxon>
        <taxon>Spiralia</taxon>
        <taxon>Lophotrochozoa</taxon>
        <taxon>Mollusca</taxon>
        <taxon>Bivalvia</taxon>
        <taxon>Autobranchia</taxon>
        <taxon>Pteriomorphia</taxon>
        <taxon>Ostreida</taxon>
        <taxon>Ostreoidea</taxon>
        <taxon>Ostreidae</taxon>
        <taxon>Magallana</taxon>
    </lineage>
</organism>
<proteinExistence type="predicted"/>
<sequence length="74" mass="7880">MEDGSSNGKYLETFTEQFAMRHNLLMSWVVLFAGADSGGAVTFLDRNYIIGKTGTPPGCLTGTLTFGVIAAMIS</sequence>
<dbReference type="InParanoid" id="K1PNR8"/>
<protein>
    <submittedName>
        <fullName evidence="1">Uncharacterized protein</fullName>
    </submittedName>
</protein>
<evidence type="ECO:0000313" key="1">
    <source>
        <dbReference type="EMBL" id="EKC23318.1"/>
    </source>
</evidence>
<accession>K1PNR8</accession>
<dbReference type="HOGENOM" id="CLU_2690239_0_0_1"/>